<dbReference type="AlphaFoldDB" id="A0A3Q9KU39"/>
<dbReference type="RefSeq" id="WP_127177492.1">
    <property type="nucleotide sequence ID" value="NZ_CP029078.1"/>
</dbReference>
<reference evidence="3 5" key="2">
    <citation type="submission" date="2018-12" db="EMBL/GenBank/DDBJ databases">
        <title>Streptomyces griseoviridis F1-27 complete genome.</title>
        <authorList>
            <person name="Mariita R.M."/>
            <person name="Sello J.K."/>
        </authorList>
    </citation>
    <scope>NUCLEOTIDE SEQUENCE [LARGE SCALE GENOMIC DNA]</scope>
    <source>
        <strain evidence="3 5">F1-27</strain>
    </source>
</reference>
<dbReference type="Pfam" id="PF03713">
    <property type="entry name" value="DUF305"/>
    <property type="match status" value="1"/>
</dbReference>
<organism evidence="3 5">
    <name type="scientific">Streptomyces griseoviridis</name>
    <dbReference type="NCBI Taxonomy" id="45398"/>
    <lineage>
        <taxon>Bacteria</taxon>
        <taxon>Bacillati</taxon>
        <taxon>Actinomycetota</taxon>
        <taxon>Actinomycetes</taxon>
        <taxon>Kitasatosporales</taxon>
        <taxon>Streptomycetaceae</taxon>
        <taxon>Streptomyces</taxon>
    </lineage>
</organism>
<dbReference type="EMBL" id="CP029078">
    <property type="protein sequence ID" value="QCN88552.1"/>
    <property type="molecule type" value="Genomic_DNA"/>
</dbReference>
<gene>
    <name evidence="4" type="ORF">DDJ31_29240</name>
    <name evidence="3" type="ORF">ELQ87_10070</name>
</gene>
<evidence type="ECO:0000313" key="3">
    <source>
        <dbReference type="EMBL" id="AZS84592.1"/>
    </source>
</evidence>
<evidence type="ECO:0000313" key="6">
    <source>
        <dbReference type="Proteomes" id="UP000501753"/>
    </source>
</evidence>
<dbReference type="EMBL" id="CP034687">
    <property type="protein sequence ID" value="AZS84592.1"/>
    <property type="molecule type" value="Genomic_DNA"/>
</dbReference>
<evidence type="ECO:0000313" key="5">
    <source>
        <dbReference type="Proteomes" id="UP000271291"/>
    </source>
</evidence>
<dbReference type="PANTHER" id="PTHR36933:SF1">
    <property type="entry name" value="SLL0788 PROTEIN"/>
    <property type="match status" value="1"/>
</dbReference>
<dbReference type="PANTHER" id="PTHR36933">
    <property type="entry name" value="SLL0788 PROTEIN"/>
    <property type="match status" value="1"/>
</dbReference>
<evidence type="ECO:0000313" key="4">
    <source>
        <dbReference type="EMBL" id="QCN88552.1"/>
    </source>
</evidence>
<proteinExistence type="predicted"/>
<evidence type="ECO:0000259" key="2">
    <source>
        <dbReference type="Pfam" id="PF03713"/>
    </source>
</evidence>
<feature type="region of interest" description="Disordered" evidence="1">
    <location>
        <begin position="1"/>
        <end position="21"/>
    </location>
</feature>
<dbReference type="InterPro" id="IPR012347">
    <property type="entry name" value="Ferritin-like"/>
</dbReference>
<dbReference type="Proteomes" id="UP000501753">
    <property type="component" value="Chromosome"/>
</dbReference>
<keyword evidence="6" id="KW-1185">Reference proteome</keyword>
<dbReference type="OrthoDB" id="26872at2"/>
<feature type="domain" description="DUF305" evidence="2">
    <location>
        <begin position="69"/>
        <end position="215"/>
    </location>
</feature>
<dbReference type="KEGG" id="sgd:ELQ87_10070"/>
<reference evidence="4 6" key="1">
    <citation type="submission" date="2018-04" db="EMBL/GenBank/DDBJ databases">
        <title>Complete genome sequences of Streptomyces griseoviridis K61 and characterization of antagonistic properties of biological control agents.</title>
        <authorList>
            <person name="Mariita R.M."/>
            <person name="Sello J.K."/>
        </authorList>
    </citation>
    <scope>NUCLEOTIDE SEQUENCE [LARGE SCALE GENOMIC DNA]</scope>
    <source>
        <strain evidence="4 6">K61</strain>
    </source>
</reference>
<evidence type="ECO:0000256" key="1">
    <source>
        <dbReference type="SAM" id="MobiDB-lite"/>
    </source>
</evidence>
<accession>A0A3Q9KU39</accession>
<protein>
    <submittedName>
        <fullName evidence="3">DUF305 domain-containing protein</fullName>
    </submittedName>
</protein>
<dbReference type="InterPro" id="IPR005183">
    <property type="entry name" value="DUF305_CopM-like"/>
</dbReference>
<dbReference type="Proteomes" id="UP000271291">
    <property type="component" value="Chromosome"/>
</dbReference>
<sequence length="218" mass="22365">MRITRTGIRATTRGTSRPGTTSPLLTAVALAAVLALSACGTGGDGDGGGHSGHGATASPSVTGAHNAQDVAFAQGMIPHHRQALEMAGLAADRAASARVRDLAARIEKAQDPEIRTLSGWLRAWGEDVPGSGTARHMGHTGMPGMMGGDDMAELEKASGAAFDTRFLTMMVDHHRGAVEMAAAERRKGAYQPATVLAGDIADAQSAEIAEMKGLLGTE</sequence>
<dbReference type="Gene3D" id="1.20.1260.10">
    <property type="match status" value="1"/>
</dbReference>
<name>A0A3Q9KU39_STRGD</name>